<evidence type="ECO:0000313" key="2">
    <source>
        <dbReference type="EMBL" id="KAJ8440223.1"/>
    </source>
</evidence>
<organism evidence="2 3">
    <name type="scientific">Carnegiea gigantea</name>
    <dbReference type="NCBI Taxonomy" id="171969"/>
    <lineage>
        <taxon>Eukaryota</taxon>
        <taxon>Viridiplantae</taxon>
        <taxon>Streptophyta</taxon>
        <taxon>Embryophyta</taxon>
        <taxon>Tracheophyta</taxon>
        <taxon>Spermatophyta</taxon>
        <taxon>Magnoliopsida</taxon>
        <taxon>eudicotyledons</taxon>
        <taxon>Gunneridae</taxon>
        <taxon>Pentapetalae</taxon>
        <taxon>Caryophyllales</taxon>
        <taxon>Cactineae</taxon>
        <taxon>Cactaceae</taxon>
        <taxon>Cactoideae</taxon>
        <taxon>Echinocereeae</taxon>
        <taxon>Carnegiea</taxon>
    </lineage>
</organism>
<gene>
    <name evidence="2" type="ORF">Cgig2_023988</name>
</gene>
<dbReference type="AlphaFoldDB" id="A0A9Q1KC94"/>
<dbReference type="EMBL" id="JAKOGI010000196">
    <property type="protein sequence ID" value="KAJ8440223.1"/>
    <property type="molecule type" value="Genomic_DNA"/>
</dbReference>
<accession>A0A9Q1KC94</accession>
<dbReference type="OrthoDB" id="2121828at2759"/>
<name>A0A9Q1KC94_9CARY</name>
<feature type="domain" description="Plastocyanin-like" evidence="1">
    <location>
        <begin position="6"/>
        <end position="66"/>
    </location>
</feature>
<sequence length="244" mass="27179">MLMLLYTKPFTTNVVTIGPGQTTNVLVTADQPPAHYYMAAKAYASDPGVAFDNTTTSTTAVLQYKSAPCNSKTSSPSRSILPRLPAWNDTNTAKQFVAQFRGISNGKVPLEIDENLFFMVGLGLVDCSLPSFHCQGPNSIRFTASMNNISFTLPTRNSIVQAMYQKHLVCSLQTSLQYPLLQFDYTGNGRAAAMRRWPYRLHRPGLKDLAWEVVGLKMNKTRVPLGDWQATDNGLRFLKIIFLF</sequence>
<reference evidence="2" key="1">
    <citation type="submission" date="2022-04" db="EMBL/GenBank/DDBJ databases">
        <title>Carnegiea gigantea Genome sequencing and assembly v2.</title>
        <authorList>
            <person name="Copetti D."/>
            <person name="Sanderson M.J."/>
            <person name="Burquez A."/>
            <person name="Wojciechowski M.F."/>
        </authorList>
    </citation>
    <scope>NUCLEOTIDE SEQUENCE</scope>
    <source>
        <strain evidence="2">SGP5-SGP5p</strain>
        <tissue evidence="2">Aerial part</tissue>
    </source>
</reference>
<dbReference type="PANTHER" id="PTHR11709">
    <property type="entry name" value="MULTI-COPPER OXIDASE"/>
    <property type="match status" value="1"/>
</dbReference>
<protein>
    <recommendedName>
        <fullName evidence="1">Plastocyanin-like domain-containing protein</fullName>
    </recommendedName>
</protein>
<keyword evidence="3" id="KW-1185">Reference proteome</keyword>
<dbReference type="SUPFAM" id="SSF49503">
    <property type="entry name" value="Cupredoxins"/>
    <property type="match status" value="1"/>
</dbReference>
<dbReference type="InterPro" id="IPR008972">
    <property type="entry name" value="Cupredoxin"/>
</dbReference>
<dbReference type="Pfam" id="PF00394">
    <property type="entry name" value="Cu-oxidase"/>
    <property type="match status" value="1"/>
</dbReference>
<evidence type="ECO:0000259" key="1">
    <source>
        <dbReference type="Pfam" id="PF00394"/>
    </source>
</evidence>
<dbReference type="PANTHER" id="PTHR11709:SF68">
    <property type="entry name" value="LACCASE-13"/>
    <property type="match status" value="1"/>
</dbReference>
<dbReference type="GO" id="GO:0016491">
    <property type="term" value="F:oxidoreductase activity"/>
    <property type="evidence" value="ECO:0007669"/>
    <property type="project" value="TreeGrafter"/>
</dbReference>
<dbReference type="Gene3D" id="2.60.40.420">
    <property type="entry name" value="Cupredoxins - blue copper proteins"/>
    <property type="match status" value="1"/>
</dbReference>
<dbReference type="Proteomes" id="UP001153076">
    <property type="component" value="Unassembled WGS sequence"/>
</dbReference>
<comment type="caution">
    <text evidence="2">The sequence shown here is derived from an EMBL/GenBank/DDBJ whole genome shotgun (WGS) entry which is preliminary data.</text>
</comment>
<proteinExistence type="predicted"/>
<evidence type="ECO:0000313" key="3">
    <source>
        <dbReference type="Proteomes" id="UP001153076"/>
    </source>
</evidence>
<dbReference type="InterPro" id="IPR045087">
    <property type="entry name" value="Cu-oxidase_fam"/>
</dbReference>
<dbReference type="InterPro" id="IPR001117">
    <property type="entry name" value="Cu-oxidase_2nd"/>
</dbReference>